<accession>A0AA96RE10</accession>
<dbReference type="Proteomes" id="UP001305702">
    <property type="component" value="Chromosome"/>
</dbReference>
<reference evidence="1 2" key="1">
    <citation type="submission" date="2022-02" db="EMBL/GenBank/DDBJ databases">
        <title>Paenibacillus sp. MBLB1776 Whole Genome Shotgun Sequencing.</title>
        <authorList>
            <person name="Hwang C.Y."/>
            <person name="Cho E.-S."/>
            <person name="Seo M.-J."/>
        </authorList>
    </citation>
    <scope>NUCLEOTIDE SEQUENCE [LARGE SCALE GENOMIC DNA]</scope>
    <source>
        <strain evidence="1 2">MBLB1776</strain>
    </source>
</reference>
<evidence type="ECO:0000313" key="1">
    <source>
        <dbReference type="EMBL" id="WNQ11935.1"/>
    </source>
</evidence>
<name>A0AA96RE10_9BACL</name>
<protein>
    <submittedName>
        <fullName evidence="1">DUF3574 domain-containing protein</fullName>
    </submittedName>
</protein>
<evidence type="ECO:0000313" key="2">
    <source>
        <dbReference type="Proteomes" id="UP001305702"/>
    </source>
</evidence>
<proteinExistence type="predicted"/>
<dbReference type="AlphaFoldDB" id="A0AA96RE10"/>
<keyword evidence="2" id="KW-1185">Reference proteome</keyword>
<dbReference type="KEGG" id="paun:MJA45_02430"/>
<organism evidence="1 2">
    <name type="scientific">Paenibacillus aurantius</name>
    <dbReference type="NCBI Taxonomy" id="2918900"/>
    <lineage>
        <taxon>Bacteria</taxon>
        <taxon>Bacillati</taxon>
        <taxon>Bacillota</taxon>
        <taxon>Bacilli</taxon>
        <taxon>Bacillales</taxon>
        <taxon>Paenibacillaceae</taxon>
        <taxon>Paenibacillus</taxon>
    </lineage>
</organism>
<gene>
    <name evidence="1" type="ORF">MJA45_02430</name>
</gene>
<dbReference type="EMBL" id="CP130318">
    <property type="protein sequence ID" value="WNQ11935.1"/>
    <property type="molecule type" value="Genomic_DNA"/>
</dbReference>
<dbReference type="RefSeq" id="WP_315605711.1">
    <property type="nucleotide sequence ID" value="NZ_CP130318.1"/>
</dbReference>
<sequence>MKKKNGLIGLALLVILVFLTAPVQPSLSAGEGESNGIGASALSGQFHLDHQVKIYVPSTVNGSTPIPKEVHDQYVDQALEKFSGWFGGATAVDGQGAWVDDSQKLIKENVTIVYAFAEKLDKTAINQVVDYAEAMKKELSQSAISLEVDGRMYFIE</sequence>